<feature type="region of interest" description="Disordered" evidence="1">
    <location>
        <begin position="1"/>
        <end position="32"/>
    </location>
</feature>
<comment type="caution">
    <text evidence="3">The sequence shown here is derived from an EMBL/GenBank/DDBJ whole genome shotgun (WGS) entry which is preliminary data.</text>
</comment>
<evidence type="ECO:0000259" key="2">
    <source>
        <dbReference type="Pfam" id="PF21761"/>
    </source>
</evidence>
<evidence type="ECO:0000313" key="4">
    <source>
        <dbReference type="Proteomes" id="UP000037251"/>
    </source>
</evidence>
<dbReference type="RefSeq" id="WP_030039934.1">
    <property type="nucleotide sequence ID" value="NZ_KL575595.1"/>
</dbReference>
<organism evidence="3 4">
    <name type="scientific">Streptomyces resistomycificus</name>
    <dbReference type="NCBI Taxonomy" id="67356"/>
    <lineage>
        <taxon>Bacteria</taxon>
        <taxon>Bacillati</taxon>
        <taxon>Actinomycetota</taxon>
        <taxon>Actinomycetes</taxon>
        <taxon>Kitasatosporales</taxon>
        <taxon>Streptomycetaceae</taxon>
        <taxon>Streptomyces</taxon>
        <taxon>Streptomyces aurantiacus group</taxon>
    </lineage>
</organism>
<protein>
    <recommendedName>
        <fullName evidence="2">NADPH-dependent reductive aminase-like C-terminal domain-containing protein</fullName>
    </recommendedName>
</protein>
<name>A0A0L8L437_9ACTN</name>
<gene>
    <name evidence="3" type="ORF">ADK37_25750</name>
</gene>
<dbReference type="Gene3D" id="1.10.1040.10">
    <property type="entry name" value="N-(1-d-carboxylethyl)-l-norvaline Dehydrogenase, domain 2"/>
    <property type="match status" value="1"/>
</dbReference>
<evidence type="ECO:0000313" key="3">
    <source>
        <dbReference type="EMBL" id="KOG32831.1"/>
    </source>
</evidence>
<dbReference type="OrthoDB" id="4029976at2"/>
<feature type="domain" description="NADPH-dependent reductive aminase-like C-terminal" evidence="2">
    <location>
        <begin position="42"/>
        <end position="119"/>
    </location>
</feature>
<dbReference type="AlphaFoldDB" id="A0A0L8L437"/>
<dbReference type="Proteomes" id="UP000037251">
    <property type="component" value="Unassembled WGS sequence"/>
</dbReference>
<evidence type="ECO:0000256" key="1">
    <source>
        <dbReference type="SAM" id="MobiDB-lite"/>
    </source>
</evidence>
<keyword evidence="4" id="KW-1185">Reference proteome</keyword>
<reference evidence="4" key="1">
    <citation type="submission" date="2015-07" db="EMBL/GenBank/DDBJ databases">
        <authorList>
            <person name="Ju K.-S."/>
            <person name="Doroghazi J.R."/>
            <person name="Metcalf W.W."/>
        </authorList>
    </citation>
    <scope>NUCLEOTIDE SEQUENCE [LARGE SCALE GENOMIC DNA]</scope>
    <source>
        <strain evidence="4">NRRL 2290</strain>
    </source>
</reference>
<proteinExistence type="predicted"/>
<feature type="compositionally biased region" description="Basic and acidic residues" evidence="1">
    <location>
        <begin position="15"/>
        <end position="27"/>
    </location>
</feature>
<dbReference type="InterPro" id="IPR048666">
    <property type="entry name" value="RedAm-like_C"/>
</dbReference>
<dbReference type="EMBL" id="LGUS01000179">
    <property type="protein sequence ID" value="KOG32831.1"/>
    <property type="molecule type" value="Genomic_DNA"/>
</dbReference>
<dbReference type="STRING" id="67356.AQJ84_39120"/>
<dbReference type="InterPro" id="IPR013328">
    <property type="entry name" value="6PGD_dom2"/>
</dbReference>
<sequence>MTYSGPPLLMPEASADSRTERPRRGDGHLGGGIMAVPEAIGTADAVLAYSGPRLPGYAHPVDDGIHPAHDGTIDTHLAAMAHVVEESESPRVSTEHRAPRLVQASAERAATAGHRVGGYVAFWLGSCCSPRRRR</sequence>
<accession>A0A0L8L437</accession>
<dbReference type="PATRIC" id="fig|67356.5.peg.5517"/>
<dbReference type="Pfam" id="PF21761">
    <property type="entry name" value="RedAm-like_C"/>
    <property type="match status" value="1"/>
</dbReference>